<keyword evidence="2" id="KW-0719">Serine esterase</keyword>
<proteinExistence type="inferred from homology"/>
<dbReference type="InterPro" id="IPR029058">
    <property type="entry name" value="AB_hydrolase_fold"/>
</dbReference>
<dbReference type="AlphaFoldDB" id="A0AAW1MK94"/>
<evidence type="ECO:0000256" key="3">
    <source>
        <dbReference type="ARBA" id="ARBA00022801"/>
    </source>
</evidence>
<evidence type="ECO:0000313" key="8">
    <source>
        <dbReference type="EMBL" id="KAK9746438.1"/>
    </source>
</evidence>
<evidence type="ECO:0000256" key="4">
    <source>
        <dbReference type="ARBA" id="ARBA00023157"/>
    </source>
</evidence>
<dbReference type="GO" id="GO:0052689">
    <property type="term" value="F:carboxylic ester hydrolase activity"/>
    <property type="evidence" value="ECO:0007669"/>
    <property type="project" value="UniProtKB-KW"/>
</dbReference>
<dbReference type="PANTHER" id="PTHR43142:SF1">
    <property type="entry name" value="CARBOXYLIC ESTER HYDROLASE"/>
    <property type="match status" value="1"/>
</dbReference>
<dbReference type="EMBL" id="JASPKY010000040">
    <property type="protein sequence ID" value="KAK9746438.1"/>
    <property type="molecule type" value="Genomic_DNA"/>
</dbReference>
<sequence length="544" mass="61341">MSDILINIEQGTLRGTTGIDIDGNMYYAFLGIPYAKPPIGKLRFKAPQPAENWSGIKDVTKNGSGCYSREFVTRTTVGSEDCLFLNIFTPELPNKERTNLKPVMVYIHGGAFIAGSNDSRMYGPDFLITEDVVLVVINYRIGLLGFLAFDDPKLEALGNAGCKDMVMALKWVQSNIREFGGDPNNVTVFGESAGGGAVHFLILSELSKGFFHKAIIQSGSALNPWSLAIIQSGSALNPWSLAKPSPADLARAVNCPYTKDEEILNYLQDLPVDKILEGQDKLTDKFQANFVRQFGPVVEKGIPNKSTFLSDYPLDLILQGKYNHVPIIFGYTAKEGIFFEMLEKKWNQGLVIEDFETVVPHWFKLERGSHISRSIANKIKQFYISDNSSYLGNREEMCLVHSDAYFIRGVYDSVRNHLISSKEPIYFYRFSIEANLNFYKKFGHLQLSGASHADDLGYLFKTFLTPDEMDPNSIEMKSVRRMVKLWTNFAKTGDPNPIVNVMWKPATKDELNFLDIGEELKSGVNPDEDRMKFWDDVYDMRLNC</sequence>
<comment type="similarity">
    <text evidence="1 6">Belongs to the type-B carboxylesterase/lipase family.</text>
</comment>
<dbReference type="InterPro" id="IPR019819">
    <property type="entry name" value="Carboxylesterase_B_CS"/>
</dbReference>
<feature type="domain" description="Carboxylesterase type B" evidence="7">
    <location>
        <begin position="4"/>
        <end position="534"/>
    </location>
</feature>
<dbReference type="PANTHER" id="PTHR43142">
    <property type="entry name" value="CARBOXYLIC ESTER HYDROLASE"/>
    <property type="match status" value="1"/>
</dbReference>
<evidence type="ECO:0000259" key="7">
    <source>
        <dbReference type="Pfam" id="PF00135"/>
    </source>
</evidence>
<gene>
    <name evidence="8" type="ORF">QE152_g6181</name>
</gene>
<dbReference type="PROSITE" id="PS00941">
    <property type="entry name" value="CARBOXYLESTERASE_B_2"/>
    <property type="match status" value="1"/>
</dbReference>
<evidence type="ECO:0000256" key="2">
    <source>
        <dbReference type="ARBA" id="ARBA00022487"/>
    </source>
</evidence>
<dbReference type="Pfam" id="PF00135">
    <property type="entry name" value="COesterase"/>
    <property type="match status" value="1"/>
</dbReference>
<dbReference type="InterPro" id="IPR019826">
    <property type="entry name" value="Carboxylesterase_B_AS"/>
</dbReference>
<name>A0AAW1MK94_POPJA</name>
<keyword evidence="5" id="KW-0325">Glycoprotein</keyword>
<evidence type="ECO:0000256" key="6">
    <source>
        <dbReference type="RuleBase" id="RU361235"/>
    </source>
</evidence>
<evidence type="ECO:0000313" key="9">
    <source>
        <dbReference type="Proteomes" id="UP001458880"/>
    </source>
</evidence>
<keyword evidence="4" id="KW-1015">Disulfide bond</keyword>
<evidence type="ECO:0000256" key="5">
    <source>
        <dbReference type="ARBA" id="ARBA00023180"/>
    </source>
</evidence>
<dbReference type="PROSITE" id="PS00122">
    <property type="entry name" value="CARBOXYLESTERASE_B_1"/>
    <property type="match status" value="1"/>
</dbReference>
<dbReference type="EC" id="3.1.1.-" evidence="6"/>
<evidence type="ECO:0000256" key="1">
    <source>
        <dbReference type="ARBA" id="ARBA00005964"/>
    </source>
</evidence>
<dbReference type="Gene3D" id="3.40.50.1820">
    <property type="entry name" value="alpha/beta hydrolase"/>
    <property type="match status" value="2"/>
</dbReference>
<comment type="caution">
    <text evidence="8">The sequence shown here is derived from an EMBL/GenBank/DDBJ whole genome shotgun (WGS) entry which is preliminary data.</text>
</comment>
<dbReference type="Proteomes" id="UP001458880">
    <property type="component" value="Unassembled WGS sequence"/>
</dbReference>
<keyword evidence="3 6" id="KW-0378">Hydrolase</keyword>
<dbReference type="SUPFAM" id="SSF53474">
    <property type="entry name" value="alpha/beta-Hydrolases"/>
    <property type="match status" value="1"/>
</dbReference>
<organism evidence="8 9">
    <name type="scientific">Popillia japonica</name>
    <name type="common">Japanese beetle</name>
    <dbReference type="NCBI Taxonomy" id="7064"/>
    <lineage>
        <taxon>Eukaryota</taxon>
        <taxon>Metazoa</taxon>
        <taxon>Ecdysozoa</taxon>
        <taxon>Arthropoda</taxon>
        <taxon>Hexapoda</taxon>
        <taxon>Insecta</taxon>
        <taxon>Pterygota</taxon>
        <taxon>Neoptera</taxon>
        <taxon>Endopterygota</taxon>
        <taxon>Coleoptera</taxon>
        <taxon>Polyphaga</taxon>
        <taxon>Scarabaeiformia</taxon>
        <taxon>Scarabaeidae</taxon>
        <taxon>Rutelinae</taxon>
        <taxon>Popillia</taxon>
    </lineage>
</organism>
<accession>A0AAW1MK94</accession>
<reference evidence="8 9" key="1">
    <citation type="journal article" date="2024" name="BMC Genomics">
        <title>De novo assembly and annotation of Popillia japonica's genome with initial clues to its potential as an invasive pest.</title>
        <authorList>
            <person name="Cucini C."/>
            <person name="Boschi S."/>
            <person name="Funari R."/>
            <person name="Cardaioli E."/>
            <person name="Iannotti N."/>
            <person name="Marturano G."/>
            <person name="Paoli F."/>
            <person name="Bruttini M."/>
            <person name="Carapelli A."/>
            <person name="Frati F."/>
            <person name="Nardi F."/>
        </authorList>
    </citation>
    <scope>NUCLEOTIDE SEQUENCE [LARGE SCALE GENOMIC DNA]</scope>
    <source>
        <strain evidence="8">DMR45628</strain>
    </source>
</reference>
<dbReference type="InterPro" id="IPR002018">
    <property type="entry name" value="CarbesteraseB"/>
</dbReference>
<keyword evidence="9" id="KW-1185">Reference proteome</keyword>
<protein>
    <recommendedName>
        <fullName evidence="6">Carboxylic ester hydrolase</fullName>
        <ecNumber evidence="6">3.1.1.-</ecNumber>
    </recommendedName>
</protein>